<protein>
    <recommendedName>
        <fullName evidence="2">Septum formation-related domain-containing protein</fullName>
    </recommendedName>
</protein>
<comment type="caution">
    <text evidence="3">The sequence shown here is derived from an EMBL/GenBank/DDBJ whole genome shotgun (WGS) entry which is preliminary data.</text>
</comment>
<dbReference type="OrthoDB" id="3628931at2"/>
<keyword evidence="1" id="KW-0732">Signal</keyword>
<gene>
    <name evidence="3" type="ORF">D9V34_09525</name>
</gene>
<evidence type="ECO:0000256" key="1">
    <source>
        <dbReference type="SAM" id="SignalP"/>
    </source>
</evidence>
<organism evidence="3 4">
    <name type="scientific">Mycetocola lacteus</name>
    <dbReference type="NCBI Taxonomy" id="76637"/>
    <lineage>
        <taxon>Bacteria</taxon>
        <taxon>Bacillati</taxon>
        <taxon>Actinomycetota</taxon>
        <taxon>Actinomycetes</taxon>
        <taxon>Micrococcales</taxon>
        <taxon>Microbacteriaceae</taxon>
        <taxon>Mycetocola</taxon>
    </lineage>
</organism>
<evidence type="ECO:0000259" key="2">
    <source>
        <dbReference type="Pfam" id="PF13845"/>
    </source>
</evidence>
<sequence>MNKNTMSRRLMRGGLGVAVALSAALTMSGCSILEDIASNGKTPVRDDQGSVVEGGKQDVFTIKVGDCVNVPNGDTVSDLKVIPCDTEHDAELYYEHEITQDDLGAVDIEDGYPGEDAVHEVAARACESRFTEYVGVDYETSALDYDWFYPTEDGWDAIDDRTIQCFLFDGESGKLTGALAGSGR</sequence>
<accession>A0A3L7ARM5</accession>
<evidence type="ECO:0000313" key="3">
    <source>
        <dbReference type="EMBL" id="RLP82052.1"/>
    </source>
</evidence>
<dbReference type="Proteomes" id="UP000269438">
    <property type="component" value="Unassembled WGS sequence"/>
</dbReference>
<feature type="chain" id="PRO_5038859708" description="Septum formation-related domain-containing protein" evidence="1">
    <location>
        <begin position="34"/>
        <end position="184"/>
    </location>
</feature>
<proteinExistence type="predicted"/>
<name>A0A3L7ARM5_9MICO</name>
<feature type="signal peptide" evidence="1">
    <location>
        <begin position="1"/>
        <end position="33"/>
    </location>
</feature>
<reference evidence="3 4" key="1">
    <citation type="submission" date="2018-10" db="EMBL/GenBank/DDBJ databases">
        <authorList>
            <person name="Li J."/>
        </authorList>
    </citation>
    <scope>NUCLEOTIDE SEQUENCE [LARGE SCALE GENOMIC DNA]</scope>
    <source>
        <strain evidence="3 4">JCM 11654</strain>
    </source>
</reference>
<dbReference type="EMBL" id="RCUY01000009">
    <property type="protein sequence ID" value="RLP82052.1"/>
    <property type="molecule type" value="Genomic_DNA"/>
</dbReference>
<feature type="domain" description="Septum formation-related" evidence="2">
    <location>
        <begin position="65"/>
        <end position="169"/>
    </location>
</feature>
<evidence type="ECO:0000313" key="4">
    <source>
        <dbReference type="Proteomes" id="UP000269438"/>
    </source>
</evidence>
<dbReference type="PROSITE" id="PS51257">
    <property type="entry name" value="PROKAR_LIPOPROTEIN"/>
    <property type="match status" value="1"/>
</dbReference>
<dbReference type="AlphaFoldDB" id="A0A3L7ARM5"/>
<dbReference type="InterPro" id="IPR026004">
    <property type="entry name" value="Septum_form"/>
</dbReference>
<keyword evidence="4" id="KW-1185">Reference proteome</keyword>
<dbReference type="Pfam" id="PF13845">
    <property type="entry name" value="Septum_form"/>
    <property type="match status" value="1"/>
</dbReference>
<dbReference type="RefSeq" id="WP_121688608.1">
    <property type="nucleotide sequence ID" value="NZ_RCUY01000009.1"/>
</dbReference>